<feature type="domain" description="HTH cro/C1-type" evidence="2">
    <location>
        <begin position="38"/>
        <end position="77"/>
    </location>
</feature>
<dbReference type="Gene3D" id="1.10.260.40">
    <property type="entry name" value="lambda repressor-like DNA-binding domains"/>
    <property type="match status" value="1"/>
</dbReference>
<dbReference type="Pfam" id="PF19054">
    <property type="entry name" value="DUF5753"/>
    <property type="match status" value="1"/>
</dbReference>
<accession>A0A6A0AQQ8</accession>
<dbReference type="AlphaFoldDB" id="A0A6A0AQQ8"/>
<dbReference type="SMART" id="SM00530">
    <property type="entry name" value="HTH_XRE"/>
    <property type="match status" value="1"/>
</dbReference>
<name>A0A6A0AQQ8_9ACTN</name>
<organism evidence="3 4">
    <name type="scientific">Streptomyces pacificus</name>
    <dbReference type="NCBI Taxonomy" id="2705029"/>
    <lineage>
        <taxon>Bacteria</taxon>
        <taxon>Bacillati</taxon>
        <taxon>Actinomycetota</taxon>
        <taxon>Actinomycetes</taxon>
        <taxon>Kitasatosporales</taxon>
        <taxon>Streptomycetaceae</taxon>
        <taxon>Streptomyces</taxon>
    </lineage>
</organism>
<reference evidence="3 4" key="1">
    <citation type="submission" date="2020-02" db="EMBL/GenBank/DDBJ databases">
        <title>Whole Genome Shotgun Sequence of Streptomyces sp. strain CWH03.</title>
        <authorList>
            <person name="Dohra H."/>
            <person name="Kodani S."/>
            <person name="Yamamura H."/>
        </authorList>
    </citation>
    <scope>NUCLEOTIDE SEQUENCE [LARGE SCALE GENOMIC DNA]</scope>
    <source>
        <strain evidence="3 4">CWH03</strain>
    </source>
</reference>
<evidence type="ECO:0000259" key="2">
    <source>
        <dbReference type="PROSITE" id="PS50943"/>
    </source>
</evidence>
<comment type="caution">
    <text evidence="3">The sequence shown here is derived from an EMBL/GenBank/DDBJ whole genome shotgun (WGS) entry which is preliminary data.</text>
</comment>
<dbReference type="Proteomes" id="UP000484988">
    <property type="component" value="Unassembled WGS sequence"/>
</dbReference>
<proteinExistence type="predicted"/>
<dbReference type="EMBL" id="BLLG01000003">
    <property type="protein sequence ID" value="GFH35339.1"/>
    <property type="molecule type" value="Genomic_DNA"/>
</dbReference>
<evidence type="ECO:0000313" key="4">
    <source>
        <dbReference type="Proteomes" id="UP000484988"/>
    </source>
</evidence>
<protein>
    <submittedName>
        <fullName evidence="3">Helix-turn-helix transcriptional regulator</fullName>
    </submittedName>
</protein>
<dbReference type="GO" id="GO:0003677">
    <property type="term" value="F:DNA binding"/>
    <property type="evidence" value="ECO:0007669"/>
    <property type="project" value="InterPro"/>
</dbReference>
<gene>
    <name evidence="3" type="ORF">SCWH03_15540</name>
</gene>
<evidence type="ECO:0000256" key="1">
    <source>
        <dbReference type="SAM" id="MobiDB-lite"/>
    </source>
</evidence>
<feature type="region of interest" description="Disordered" evidence="1">
    <location>
        <begin position="1"/>
        <end position="24"/>
    </location>
</feature>
<dbReference type="InterPro" id="IPR001387">
    <property type="entry name" value="Cro/C1-type_HTH"/>
</dbReference>
<dbReference type="SUPFAM" id="SSF47413">
    <property type="entry name" value="lambda repressor-like DNA-binding domains"/>
    <property type="match status" value="1"/>
</dbReference>
<keyword evidence="4" id="KW-1185">Reference proteome</keyword>
<dbReference type="InterPro" id="IPR010982">
    <property type="entry name" value="Lambda_DNA-bd_dom_sf"/>
</dbReference>
<sequence length="293" mass="32380">MGTGGAAAMRTDHGGGGGGANGGEAELSDSLRTFGVVLKALREESGLTQEEFARRVRYSAAYVAKIEQGKRFPPADLPARAEEVLGPVALKVLTAAAKSLTRRAGLASWFRQWAGVEEEAISLYAYECRAVPGLLQPEGYIRAIFDRQIPPLSEQQFERQVAARQERQRLLDERPNTAFSFLIEQAVLERRLGGGQVTREVICNLLEQGSRRNVEILVMPLRQEDHSGVDGQMYLAERDNHQWVGYVEGHDSSTLLAEPKLVSSMLQRYGKMRSQALSHMATVDLLRKMQGAL</sequence>
<dbReference type="PROSITE" id="PS50943">
    <property type="entry name" value="HTH_CROC1"/>
    <property type="match status" value="1"/>
</dbReference>
<dbReference type="InterPro" id="IPR043917">
    <property type="entry name" value="DUF5753"/>
</dbReference>
<dbReference type="Pfam" id="PF13560">
    <property type="entry name" value="HTH_31"/>
    <property type="match status" value="1"/>
</dbReference>
<dbReference type="CDD" id="cd00093">
    <property type="entry name" value="HTH_XRE"/>
    <property type="match status" value="1"/>
</dbReference>
<evidence type="ECO:0000313" key="3">
    <source>
        <dbReference type="EMBL" id="GFH35339.1"/>
    </source>
</evidence>